<dbReference type="AlphaFoldDB" id="A0A1G4K5K6"/>
<feature type="coiled-coil region" evidence="1">
    <location>
        <begin position="42"/>
        <end position="69"/>
    </location>
</feature>
<protein>
    <submittedName>
        <fullName evidence="2">LADA_0H17634g1_1</fullName>
    </submittedName>
</protein>
<dbReference type="STRING" id="1266660.A0A1G4K5K6"/>
<organism evidence="2 3">
    <name type="scientific">Lachancea dasiensis</name>
    <dbReference type="NCBI Taxonomy" id="1072105"/>
    <lineage>
        <taxon>Eukaryota</taxon>
        <taxon>Fungi</taxon>
        <taxon>Dikarya</taxon>
        <taxon>Ascomycota</taxon>
        <taxon>Saccharomycotina</taxon>
        <taxon>Saccharomycetes</taxon>
        <taxon>Saccharomycetales</taxon>
        <taxon>Saccharomycetaceae</taxon>
        <taxon>Lachancea</taxon>
    </lineage>
</organism>
<evidence type="ECO:0000313" key="3">
    <source>
        <dbReference type="Proteomes" id="UP000190274"/>
    </source>
</evidence>
<reference evidence="2 3" key="1">
    <citation type="submission" date="2016-03" db="EMBL/GenBank/DDBJ databases">
        <authorList>
            <person name="Devillers H."/>
        </authorList>
    </citation>
    <scope>NUCLEOTIDE SEQUENCE [LARGE SCALE GENOMIC DNA]</scope>
    <source>
        <strain evidence="2">CBS 10888</strain>
    </source>
</reference>
<evidence type="ECO:0000313" key="2">
    <source>
        <dbReference type="EMBL" id="SCU99112.1"/>
    </source>
</evidence>
<dbReference type="OrthoDB" id="4066304at2759"/>
<evidence type="ECO:0000256" key="1">
    <source>
        <dbReference type="SAM" id="Coils"/>
    </source>
</evidence>
<sequence length="71" mass="8113">MTQNTTITLKTLTAHELLSARENMCELFGLTDDSERRSLLIGRDREAQLESLKTKLEELKKDVQRAKAHDA</sequence>
<gene>
    <name evidence="2" type="ORF">LADA_0H17634G</name>
</gene>
<keyword evidence="3" id="KW-1185">Reference proteome</keyword>
<name>A0A1G4K5K6_9SACH</name>
<accession>A0A1G4K5K6</accession>
<keyword evidence="1" id="KW-0175">Coiled coil</keyword>
<dbReference type="Proteomes" id="UP000190274">
    <property type="component" value="Chromosome H"/>
</dbReference>
<dbReference type="EMBL" id="LT598461">
    <property type="protein sequence ID" value="SCU99112.1"/>
    <property type="molecule type" value="Genomic_DNA"/>
</dbReference>
<proteinExistence type="predicted"/>